<reference evidence="2" key="1">
    <citation type="submission" date="2020-11" db="EMBL/GenBank/DDBJ databases">
        <title>Whole-genome analyses of Nonomuraea sp. K274.</title>
        <authorList>
            <person name="Veyisoglu A."/>
        </authorList>
    </citation>
    <scope>NUCLEOTIDE SEQUENCE</scope>
    <source>
        <strain evidence="2">K274</strain>
    </source>
</reference>
<feature type="transmembrane region" description="Helical" evidence="1">
    <location>
        <begin position="91"/>
        <end position="109"/>
    </location>
</feature>
<comment type="caution">
    <text evidence="2">The sequence shown here is derived from an EMBL/GenBank/DDBJ whole genome shotgun (WGS) entry which is preliminary data.</text>
</comment>
<organism evidence="2 3">
    <name type="scientific">Nonomuraea cypriaca</name>
    <dbReference type="NCBI Taxonomy" id="1187855"/>
    <lineage>
        <taxon>Bacteria</taxon>
        <taxon>Bacillati</taxon>
        <taxon>Actinomycetota</taxon>
        <taxon>Actinomycetes</taxon>
        <taxon>Streptosporangiales</taxon>
        <taxon>Streptosporangiaceae</taxon>
        <taxon>Nonomuraea</taxon>
    </lineage>
</organism>
<sequence length="151" mass="15782">MIANSGFVLLATIGAITAMGHETVQTRYAVKEVLPRLLAAALAANASFIMCGKIIELANALSEALLGQNFDGRRALTTLRSMILPPAQDESFYILLALVAVILLILLLITFIMRTALVLLLVVAAPLALACLALPTPTDWPASGGAPSPGC</sequence>
<name>A0A931F0T6_9ACTN</name>
<evidence type="ECO:0000313" key="2">
    <source>
        <dbReference type="EMBL" id="MBF8187476.1"/>
    </source>
</evidence>
<dbReference type="Proteomes" id="UP000605361">
    <property type="component" value="Unassembled WGS sequence"/>
</dbReference>
<proteinExistence type="predicted"/>
<gene>
    <name evidence="2" type="ORF">ITP53_17390</name>
</gene>
<dbReference type="AlphaFoldDB" id="A0A931F0T6"/>
<dbReference type="Pfam" id="PF19590">
    <property type="entry name" value="TrbL_3"/>
    <property type="match status" value="1"/>
</dbReference>
<keyword evidence="1" id="KW-1133">Transmembrane helix</keyword>
<evidence type="ECO:0000256" key="1">
    <source>
        <dbReference type="SAM" id="Phobius"/>
    </source>
</evidence>
<keyword evidence="1" id="KW-0812">Transmembrane</keyword>
<protein>
    <submittedName>
        <fullName evidence="2">Uncharacterized protein</fullName>
    </submittedName>
</protein>
<keyword evidence="1" id="KW-0472">Membrane</keyword>
<keyword evidence="3" id="KW-1185">Reference proteome</keyword>
<dbReference type="RefSeq" id="WP_195896439.1">
    <property type="nucleotide sequence ID" value="NZ_JADOGI010000046.1"/>
</dbReference>
<accession>A0A931F0T6</accession>
<evidence type="ECO:0000313" key="3">
    <source>
        <dbReference type="Proteomes" id="UP000605361"/>
    </source>
</evidence>
<feature type="transmembrane region" description="Helical" evidence="1">
    <location>
        <begin position="116"/>
        <end position="135"/>
    </location>
</feature>
<dbReference type="InterPro" id="IPR045782">
    <property type="entry name" value="TrbL_3"/>
</dbReference>
<dbReference type="EMBL" id="JADOGI010000046">
    <property type="protein sequence ID" value="MBF8187476.1"/>
    <property type="molecule type" value="Genomic_DNA"/>
</dbReference>